<name>A0A3S4YR45_9ACTN</name>
<evidence type="ECO:0000313" key="2">
    <source>
        <dbReference type="EMBL" id="VEI04361.1"/>
    </source>
</evidence>
<feature type="transmembrane region" description="Helical" evidence="1">
    <location>
        <begin position="65"/>
        <end position="85"/>
    </location>
</feature>
<sequence>MTPWWYHPALGAIVAAFVGSQVLPGSTAIWIVAVGIMLLPVLTITYNRRYGVSTTQPAGSRGKRLLLTLLAILILAMVSSLAIKFLAFSPWWGLIPAVSALLATVVLGRRYDDALRDELGGRTGRA</sequence>
<dbReference type="Proteomes" id="UP000277858">
    <property type="component" value="Chromosome"/>
</dbReference>
<feature type="transmembrane region" description="Helical" evidence="1">
    <location>
        <begin position="91"/>
        <end position="108"/>
    </location>
</feature>
<proteinExistence type="predicted"/>
<dbReference type="STRING" id="1122997.GCA_000425285_00512"/>
<dbReference type="EMBL" id="LR134473">
    <property type="protein sequence ID" value="VEI04361.1"/>
    <property type="molecule type" value="Genomic_DNA"/>
</dbReference>
<dbReference type="AlphaFoldDB" id="A0A3S4YR45"/>
<evidence type="ECO:0000313" key="3">
    <source>
        <dbReference type="Proteomes" id="UP000277858"/>
    </source>
</evidence>
<gene>
    <name evidence="2" type="ORF">NCTC13652_02592</name>
</gene>
<keyword evidence="1" id="KW-0812">Transmembrane</keyword>
<evidence type="ECO:0000256" key="1">
    <source>
        <dbReference type="SAM" id="Phobius"/>
    </source>
</evidence>
<feature type="transmembrane region" description="Helical" evidence="1">
    <location>
        <begin position="27"/>
        <end position="44"/>
    </location>
</feature>
<keyword evidence="1" id="KW-0472">Membrane</keyword>
<reference evidence="2 3" key="1">
    <citation type="submission" date="2018-12" db="EMBL/GenBank/DDBJ databases">
        <authorList>
            <consortium name="Pathogen Informatics"/>
        </authorList>
    </citation>
    <scope>NUCLEOTIDE SEQUENCE [LARGE SCALE GENOMIC DNA]</scope>
    <source>
        <strain evidence="2 3">NCTC13652</strain>
    </source>
</reference>
<accession>A0A3S4YR45</accession>
<keyword evidence="3" id="KW-1185">Reference proteome</keyword>
<organism evidence="2 3">
    <name type="scientific">Acidipropionibacterium jensenii</name>
    <dbReference type="NCBI Taxonomy" id="1749"/>
    <lineage>
        <taxon>Bacteria</taxon>
        <taxon>Bacillati</taxon>
        <taxon>Actinomycetota</taxon>
        <taxon>Actinomycetes</taxon>
        <taxon>Propionibacteriales</taxon>
        <taxon>Propionibacteriaceae</taxon>
        <taxon>Acidipropionibacterium</taxon>
    </lineage>
</organism>
<keyword evidence="1" id="KW-1133">Transmembrane helix</keyword>
<protein>
    <submittedName>
        <fullName evidence="2">Uncharacterized protein</fullName>
    </submittedName>
</protein>